<feature type="compositionally biased region" description="Acidic residues" evidence="23">
    <location>
        <begin position="605"/>
        <end position="617"/>
    </location>
</feature>
<dbReference type="PROSITE" id="PS00027">
    <property type="entry name" value="HOMEOBOX_1"/>
    <property type="match status" value="1"/>
</dbReference>
<dbReference type="Pfam" id="PF10240">
    <property type="entry name" value="DUF2464"/>
    <property type="match status" value="1"/>
</dbReference>
<dbReference type="Proteomes" id="UP000438429">
    <property type="component" value="Unassembled WGS sequence"/>
</dbReference>
<keyword evidence="9 21" id="KW-0862">Zinc</keyword>
<evidence type="ECO:0000256" key="7">
    <source>
        <dbReference type="ARBA" id="ARBA00022737"/>
    </source>
</evidence>
<reference evidence="28 29" key="1">
    <citation type="submission" date="2019-06" db="EMBL/GenBank/DDBJ databases">
        <title>Draft genomes of female and male turbot (Scophthalmus maximus).</title>
        <authorList>
            <person name="Xu H."/>
            <person name="Xu X.-W."/>
            <person name="Shao C."/>
            <person name="Chen S."/>
        </authorList>
    </citation>
    <scope>NUCLEOTIDE SEQUENCE [LARGE SCALE GENOMIC DNA]</scope>
    <source>
        <strain evidence="28">Ysfricsl-2016a</strain>
        <tissue evidence="28">Blood</tissue>
    </source>
</reference>
<dbReference type="InterPro" id="IPR050453">
    <property type="entry name" value="LIM_Homeobox_TF"/>
</dbReference>
<evidence type="ECO:0000256" key="2">
    <source>
        <dbReference type="ARBA" id="ARBA00004633"/>
    </source>
</evidence>
<evidence type="ECO:0000256" key="4">
    <source>
        <dbReference type="ARBA" id="ARBA00022448"/>
    </source>
</evidence>
<feature type="DNA-binding region" description="Homeobox" evidence="20">
    <location>
        <begin position="640"/>
        <end position="699"/>
    </location>
</feature>
<keyword evidence="16" id="KW-0010">Activator</keyword>
<evidence type="ECO:0000259" key="27">
    <source>
        <dbReference type="PROSITE" id="PS51498"/>
    </source>
</evidence>
<dbReference type="GO" id="GO:0005634">
    <property type="term" value="C:nucleus"/>
    <property type="evidence" value="ECO:0007669"/>
    <property type="project" value="UniProtKB-SubCell"/>
</dbReference>
<keyword evidence="8" id="KW-0967">Endosome</keyword>
<evidence type="ECO:0000256" key="20">
    <source>
        <dbReference type="PROSITE-ProRule" id="PRU00108"/>
    </source>
</evidence>
<dbReference type="Pfam" id="PF00046">
    <property type="entry name" value="Homeodomain"/>
    <property type="match status" value="1"/>
</dbReference>
<evidence type="ECO:0000313" key="29">
    <source>
        <dbReference type="Proteomes" id="UP000438429"/>
    </source>
</evidence>
<dbReference type="InterPro" id="IPR023340">
    <property type="entry name" value="UMA"/>
</dbReference>
<comment type="subcellular location">
    <subcellularLocation>
        <location evidence="2">Late endosome membrane</location>
        <topology evidence="2">Peripheral membrane protein</topology>
    </subcellularLocation>
    <subcellularLocation>
        <location evidence="1 20 22">Nucleus</location>
    </subcellularLocation>
</comment>
<evidence type="ECO:0000256" key="23">
    <source>
        <dbReference type="SAM" id="MobiDB-lite"/>
    </source>
</evidence>
<evidence type="ECO:0000256" key="10">
    <source>
        <dbReference type="ARBA" id="ARBA00022927"/>
    </source>
</evidence>
<dbReference type="InterPro" id="IPR001781">
    <property type="entry name" value="Znf_LIM"/>
</dbReference>
<name>A0A6A4SMV4_SCOMX</name>
<dbReference type="Gene3D" id="1.10.10.60">
    <property type="entry name" value="Homeodomain-like"/>
    <property type="match status" value="1"/>
</dbReference>
<gene>
    <name evidence="28" type="ORF">F2P81_013584</name>
</gene>
<feature type="domain" description="Homeobox" evidence="25">
    <location>
        <begin position="638"/>
        <end position="698"/>
    </location>
</feature>
<dbReference type="GO" id="GO:0031902">
    <property type="term" value="C:late endosome membrane"/>
    <property type="evidence" value="ECO:0007669"/>
    <property type="project" value="UniProtKB-SubCell"/>
</dbReference>
<keyword evidence="4" id="KW-0813">Transport</keyword>
<keyword evidence="12 21" id="KW-0440">LIM domain</keyword>
<accession>A0A6A4SMV4</accession>
<dbReference type="GO" id="GO:0000981">
    <property type="term" value="F:DNA-binding transcription factor activity, RNA polymerase II-specific"/>
    <property type="evidence" value="ECO:0007669"/>
    <property type="project" value="InterPro"/>
</dbReference>
<dbReference type="Gene3D" id="2.10.110.10">
    <property type="entry name" value="Cysteine Rich Protein"/>
    <property type="match status" value="2"/>
</dbReference>
<feature type="domain" description="LIM zinc-binding" evidence="24">
    <location>
        <begin position="537"/>
        <end position="598"/>
    </location>
</feature>
<keyword evidence="11" id="KW-0805">Transcription regulation</keyword>
<evidence type="ECO:0000256" key="11">
    <source>
        <dbReference type="ARBA" id="ARBA00023015"/>
    </source>
</evidence>
<keyword evidence="13 20" id="KW-0238">DNA-binding</keyword>
<dbReference type="FunFam" id="2.100.10.50:FF:000002">
    <property type="entry name" value="Multivesicular body subunit 12B"/>
    <property type="match status" value="1"/>
</dbReference>
<evidence type="ECO:0000256" key="8">
    <source>
        <dbReference type="ARBA" id="ARBA00022753"/>
    </source>
</evidence>
<evidence type="ECO:0000256" key="18">
    <source>
        <dbReference type="ARBA" id="ARBA00023242"/>
    </source>
</evidence>
<organism evidence="28 29">
    <name type="scientific">Scophthalmus maximus</name>
    <name type="common">Turbot</name>
    <name type="synonym">Psetta maxima</name>
    <dbReference type="NCBI Taxonomy" id="52904"/>
    <lineage>
        <taxon>Eukaryota</taxon>
        <taxon>Metazoa</taxon>
        <taxon>Chordata</taxon>
        <taxon>Craniata</taxon>
        <taxon>Vertebrata</taxon>
        <taxon>Euteleostomi</taxon>
        <taxon>Actinopterygii</taxon>
        <taxon>Neopterygii</taxon>
        <taxon>Teleostei</taxon>
        <taxon>Neoteleostei</taxon>
        <taxon>Acanthomorphata</taxon>
        <taxon>Carangaria</taxon>
        <taxon>Pleuronectiformes</taxon>
        <taxon>Pleuronectoidei</taxon>
        <taxon>Scophthalmidae</taxon>
        <taxon>Scophthalmus</taxon>
    </lineage>
</organism>
<dbReference type="CDD" id="cd09378">
    <property type="entry name" value="LIM2_Lmx1a_Lmx1b"/>
    <property type="match status" value="1"/>
</dbReference>
<feature type="domain" description="MABP" evidence="27">
    <location>
        <begin position="10"/>
        <end position="150"/>
    </location>
</feature>
<evidence type="ECO:0000256" key="9">
    <source>
        <dbReference type="ARBA" id="ARBA00022833"/>
    </source>
</evidence>
<evidence type="ECO:0000256" key="5">
    <source>
        <dbReference type="ARBA" id="ARBA00022473"/>
    </source>
</evidence>
<dbReference type="CDD" id="cd00086">
    <property type="entry name" value="homeodomain"/>
    <property type="match status" value="1"/>
</dbReference>
<dbReference type="GO" id="GO:0030182">
    <property type="term" value="P:neuron differentiation"/>
    <property type="evidence" value="ECO:0007669"/>
    <property type="project" value="TreeGrafter"/>
</dbReference>
<evidence type="ECO:0000256" key="3">
    <source>
        <dbReference type="ARBA" id="ARBA00010432"/>
    </source>
</evidence>
<dbReference type="InterPro" id="IPR017970">
    <property type="entry name" value="Homeobox_CS"/>
</dbReference>
<evidence type="ECO:0000256" key="12">
    <source>
        <dbReference type="ARBA" id="ARBA00023038"/>
    </source>
</evidence>
<dbReference type="EMBL" id="VEVO01000012">
    <property type="protein sequence ID" value="KAF0033518.1"/>
    <property type="molecule type" value="Genomic_DNA"/>
</dbReference>
<comment type="similarity">
    <text evidence="3">Belongs to the MVB12 family.</text>
</comment>
<evidence type="ECO:0000313" key="28">
    <source>
        <dbReference type="EMBL" id="KAF0033518.1"/>
    </source>
</evidence>
<dbReference type="PANTHER" id="PTHR24208:SF96">
    <property type="entry name" value="LIM HOMEOBOX TRANSCRIPTION FACTOR 1-BETA"/>
    <property type="match status" value="1"/>
</dbReference>
<dbReference type="InterPro" id="IPR023341">
    <property type="entry name" value="MABP"/>
</dbReference>
<dbReference type="SUPFAM" id="SSF57716">
    <property type="entry name" value="Glucocorticoid receptor-like (DNA-binding domain)"/>
    <property type="match status" value="2"/>
</dbReference>
<evidence type="ECO:0000256" key="21">
    <source>
        <dbReference type="PROSITE-ProRule" id="PRU00125"/>
    </source>
</evidence>
<keyword evidence="18 20" id="KW-0539">Nucleus</keyword>
<dbReference type="SUPFAM" id="SSF46689">
    <property type="entry name" value="Homeodomain-like"/>
    <property type="match status" value="1"/>
</dbReference>
<dbReference type="PANTHER" id="PTHR24208">
    <property type="entry name" value="LIM/HOMEOBOX PROTEIN LHX"/>
    <property type="match status" value="1"/>
</dbReference>
<keyword evidence="14" id="KW-0472">Membrane</keyword>
<keyword evidence="7" id="KW-0677">Repeat</keyword>
<evidence type="ECO:0000256" key="19">
    <source>
        <dbReference type="ARBA" id="ARBA00053101"/>
    </source>
</evidence>
<dbReference type="PROSITE" id="PS51498">
    <property type="entry name" value="MABP"/>
    <property type="match status" value="1"/>
</dbReference>
<dbReference type="PROSITE" id="PS00478">
    <property type="entry name" value="LIM_DOMAIN_1"/>
    <property type="match status" value="1"/>
</dbReference>
<dbReference type="CDD" id="cd09371">
    <property type="entry name" value="LIM1_Lmx1b"/>
    <property type="match status" value="1"/>
</dbReference>
<dbReference type="PROSITE" id="PS50071">
    <property type="entry name" value="HOMEOBOX_2"/>
    <property type="match status" value="1"/>
</dbReference>
<evidence type="ECO:0000259" key="26">
    <source>
        <dbReference type="PROSITE" id="PS51497"/>
    </source>
</evidence>
<dbReference type="GO" id="GO:0000977">
    <property type="term" value="F:RNA polymerase II transcription regulatory region sequence-specific DNA binding"/>
    <property type="evidence" value="ECO:0007669"/>
    <property type="project" value="TreeGrafter"/>
</dbReference>
<dbReference type="SMART" id="SM00389">
    <property type="entry name" value="HOX"/>
    <property type="match status" value="1"/>
</dbReference>
<feature type="region of interest" description="Disordered" evidence="23">
    <location>
        <begin position="399"/>
        <end position="420"/>
    </location>
</feature>
<evidence type="ECO:0000256" key="17">
    <source>
        <dbReference type="ARBA" id="ARBA00023163"/>
    </source>
</evidence>
<dbReference type="GO" id="GO:0015031">
    <property type="term" value="P:protein transport"/>
    <property type="evidence" value="ECO:0007669"/>
    <property type="project" value="UniProtKB-KW"/>
</dbReference>
<comment type="caution">
    <text evidence="28">The sequence shown here is derived from an EMBL/GenBank/DDBJ whole genome shotgun (WGS) entry which is preliminary data.</text>
</comment>
<dbReference type="FunFam" id="2.10.110.10:FF:000257">
    <property type="entry name" value="Transcription factor Lmx1b"/>
    <property type="match status" value="1"/>
</dbReference>
<evidence type="ECO:0000256" key="15">
    <source>
        <dbReference type="ARBA" id="ARBA00023155"/>
    </source>
</evidence>
<evidence type="ECO:0000256" key="16">
    <source>
        <dbReference type="ARBA" id="ARBA00023159"/>
    </source>
</evidence>
<keyword evidence="15 20" id="KW-0371">Homeobox</keyword>
<evidence type="ECO:0000256" key="1">
    <source>
        <dbReference type="ARBA" id="ARBA00004123"/>
    </source>
</evidence>
<feature type="region of interest" description="Disordered" evidence="23">
    <location>
        <begin position="599"/>
        <end position="650"/>
    </location>
</feature>
<dbReference type="AlphaFoldDB" id="A0A6A4SMV4"/>
<dbReference type="InterPro" id="IPR009057">
    <property type="entry name" value="Homeodomain-like_sf"/>
</dbReference>
<dbReference type="SMART" id="SM00132">
    <property type="entry name" value="LIM"/>
    <property type="match status" value="2"/>
</dbReference>
<dbReference type="Gene3D" id="2.100.10.50">
    <property type="match status" value="1"/>
</dbReference>
<evidence type="ECO:0000259" key="24">
    <source>
        <dbReference type="PROSITE" id="PS50023"/>
    </source>
</evidence>
<feature type="compositionally biased region" description="Low complexity" evidence="23">
    <location>
        <begin position="400"/>
        <end position="420"/>
    </location>
</feature>
<sequence>MSETSSQQPVDPISAVGVITSLNKAPNGFYVVAQTTDGSDADLWKDALFKSKVTRYLCFTREAGPDVVADMKLTDVKDVLPEGFTPVQETMDTKETAMRKRRLCVKIIPRAAAEAAVYDIQIVAKSKPHLVNYTCLGEINNMGIWYRTGDVVHHQTSQETSITAIPETLPNTASSSSFEQLSSFHSSSNLLLFFTSVALIHAKSLCQLGILFVQYIDRKVGCFKALDDVPFVISEKFSGKPKEIQQVNLMGITIKSLAEIEEEIQQVNLMGITIKSLAEIEEEQKRHSVTKFIMSSVQQECFMKRPADDSPQRALACTPLFCCGNRSDSLRNPLQREPLSCSFMKVKSVTVFKFVFTNPMNRWNPTTMEDSKYCTEGNANSPAALCRTNWATGHHRLDVSQRTSTPTTTSSTTTTTTTTRTQTRLWNEGLVSLERLSAGEQSETCIMLDGIKIEDHPLRSGQATLGVMLGADCHHPSVCEGCQRPISDRFLMRVNDSSWHEECLQCTVCQQPLTTSCYFRERKLYCKHDYQQLFATKCSGCLEKIAPTEFVMRALECVYHLNCFCCCVCDRQLRKGDEFVLKEGQLLCKIDYEREKDLLSSVSPDDSDSEKSDDEELDIKPEKGIGGQGKGDDGKDPRRPKRPRTILTTQQRRAFKASFEVSSKPCRKVRETLAAETGLSVRVVQVWFQNQRAKMKKLARRQQQQQEQQNSQRLGQEVMSNRMEGMMNSFTPLAPPQQQLVAMDQNGYSTDPFQQGLTPPQMPGDHMNPYGNDSAFHDIDSDTSLTSLSDCFMASSEVNSMQARVGNPIDRLYSMQNSYFAS</sequence>
<keyword evidence="5" id="KW-0217">Developmental protein</keyword>
<dbReference type="FunFam" id="2.10.110.10:FF:000006">
    <property type="entry name" value="LIM homeobox transcription factor 1-beta"/>
    <property type="match status" value="1"/>
</dbReference>
<dbReference type="FunFam" id="1.10.10.60:FF:000095">
    <property type="entry name" value="LIM homeobox transcription factor 1 beta"/>
    <property type="match status" value="1"/>
</dbReference>
<keyword evidence="6 21" id="KW-0479">Metal-binding</keyword>
<proteinExistence type="inferred from homology"/>
<dbReference type="InterPro" id="IPR001356">
    <property type="entry name" value="HD"/>
</dbReference>
<dbReference type="InterPro" id="IPR018798">
    <property type="entry name" value="MVB12A/B"/>
</dbReference>
<feature type="domain" description="LIM zinc-binding" evidence="24">
    <location>
        <begin position="477"/>
        <end position="536"/>
    </location>
</feature>
<dbReference type="PROSITE" id="PS51497">
    <property type="entry name" value="UMA"/>
    <property type="match status" value="1"/>
</dbReference>
<comment type="function">
    <text evidence="19">Component of the ESCRT-I complex, a regulator of vesicular trafficking process. Required for the sorting of endocytic ubiquitinated cargos into multivesicular bodies.</text>
</comment>
<protein>
    <recommendedName>
        <fullName evidence="30">LIM homeobox transcription factor 1-beta</fullName>
    </recommendedName>
</protein>
<evidence type="ECO:0000256" key="6">
    <source>
        <dbReference type="ARBA" id="ARBA00022723"/>
    </source>
</evidence>
<evidence type="ECO:0008006" key="30">
    <source>
        <dbReference type="Google" id="ProtNLM"/>
    </source>
</evidence>
<dbReference type="PROSITE" id="PS50023">
    <property type="entry name" value="LIM_DOMAIN_2"/>
    <property type="match status" value="2"/>
</dbReference>
<evidence type="ECO:0000259" key="25">
    <source>
        <dbReference type="PROSITE" id="PS50071"/>
    </source>
</evidence>
<evidence type="ECO:0000256" key="13">
    <source>
        <dbReference type="ARBA" id="ARBA00023125"/>
    </source>
</evidence>
<evidence type="ECO:0000256" key="14">
    <source>
        <dbReference type="ARBA" id="ARBA00023136"/>
    </source>
</evidence>
<feature type="domain" description="UMA" evidence="26">
    <location>
        <begin position="226"/>
        <end position="278"/>
    </location>
</feature>
<dbReference type="GO" id="GO:0000813">
    <property type="term" value="C:ESCRT I complex"/>
    <property type="evidence" value="ECO:0007669"/>
    <property type="project" value="InterPro"/>
</dbReference>
<keyword evidence="10" id="KW-0653">Protein transport</keyword>
<keyword evidence="17" id="KW-0804">Transcription</keyword>
<dbReference type="GO" id="GO:0046872">
    <property type="term" value="F:metal ion binding"/>
    <property type="evidence" value="ECO:0007669"/>
    <property type="project" value="UniProtKB-KW"/>
</dbReference>
<dbReference type="Pfam" id="PF00412">
    <property type="entry name" value="LIM"/>
    <property type="match status" value="2"/>
</dbReference>
<evidence type="ECO:0000256" key="22">
    <source>
        <dbReference type="RuleBase" id="RU000682"/>
    </source>
</evidence>